<evidence type="ECO:0000256" key="1">
    <source>
        <dbReference type="SAM" id="MobiDB-lite"/>
    </source>
</evidence>
<name>A0AAU9G025_DROMD</name>
<gene>
    <name evidence="2" type="ORF">DMAD_01132</name>
</gene>
<accession>A0AAU9G025</accession>
<proteinExistence type="predicted"/>
<organism evidence="2 3">
    <name type="scientific">Drosophila madeirensis</name>
    <name type="common">Fruit fly</name>
    <dbReference type="NCBI Taxonomy" id="30013"/>
    <lineage>
        <taxon>Eukaryota</taxon>
        <taxon>Metazoa</taxon>
        <taxon>Ecdysozoa</taxon>
        <taxon>Arthropoda</taxon>
        <taxon>Hexapoda</taxon>
        <taxon>Insecta</taxon>
        <taxon>Pterygota</taxon>
        <taxon>Neoptera</taxon>
        <taxon>Endopterygota</taxon>
        <taxon>Diptera</taxon>
        <taxon>Brachycera</taxon>
        <taxon>Muscomorpha</taxon>
        <taxon>Ephydroidea</taxon>
        <taxon>Drosophilidae</taxon>
        <taxon>Drosophila</taxon>
        <taxon>Sophophora</taxon>
    </lineage>
</organism>
<reference evidence="2 3" key="1">
    <citation type="submission" date="2024-02" db="EMBL/GenBank/DDBJ databases">
        <title>A chromosome-level genome assembly of Drosophila madeirensis, a fruit fly species endemic to Madeira island.</title>
        <authorList>
            <person name="Tomihara K."/>
            <person name="Llopart A."/>
            <person name="Yamamoto D."/>
        </authorList>
    </citation>
    <scope>NUCLEOTIDE SEQUENCE [LARGE SCALE GENOMIC DNA]</scope>
    <source>
        <strain evidence="2 3">RF1</strain>
    </source>
</reference>
<dbReference type="Proteomes" id="UP001500889">
    <property type="component" value="Chromosome A"/>
</dbReference>
<dbReference type="AlphaFoldDB" id="A0AAU9G025"/>
<protein>
    <submittedName>
        <fullName evidence="2">Uncharacterized protein</fullName>
    </submittedName>
</protein>
<feature type="region of interest" description="Disordered" evidence="1">
    <location>
        <begin position="122"/>
        <end position="144"/>
    </location>
</feature>
<keyword evidence="3" id="KW-1185">Reference proteome</keyword>
<feature type="compositionally biased region" description="Basic and acidic residues" evidence="1">
    <location>
        <begin position="125"/>
        <end position="144"/>
    </location>
</feature>
<evidence type="ECO:0000313" key="3">
    <source>
        <dbReference type="Proteomes" id="UP001500889"/>
    </source>
</evidence>
<dbReference type="EMBL" id="AP029266">
    <property type="protein sequence ID" value="BFG01369.1"/>
    <property type="molecule type" value="Genomic_DNA"/>
</dbReference>
<sequence length="144" mass="15536">MESVSVNSSPGASKRSLEASLGRSISATYISQTSQTSFNSAASTSSLWNSCQLSSEISLRTAFADCATSDSECDIDSSTKLCPNNGCGKKANCVSKKIRTVLKSLNSGLKWVGRVVSSPFYLPEPEPRAANKERKTRTRCQEQR</sequence>
<evidence type="ECO:0000313" key="2">
    <source>
        <dbReference type="EMBL" id="BFG01369.1"/>
    </source>
</evidence>